<feature type="transmembrane region" description="Helical" evidence="2">
    <location>
        <begin position="35"/>
        <end position="58"/>
    </location>
</feature>
<keyword evidence="2" id="KW-0472">Membrane</keyword>
<evidence type="ECO:0000256" key="1">
    <source>
        <dbReference type="SAM" id="MobiDB-lite"/>
    </source>
</evidence>
<dbReference type="Gene3D" id="1.20.120.1770">
    <property type="match status" value="1"/>
</dbReference>
<comment type="caution">
    <text evidence="3">The sequence shown here is derived from an EMBL/GenBank/DDBJ whole genome shotgun (WGS) entry which is preliminary data.</text>
</comment>
<feature type="transmembrane region" description="Helical" evidence="2">
    <location>
        <begin position="6"/>
        <end position="23"/>
    </location>
</feature>
<protein>
    <submittedName>
        <fullName evidence="3">Uncharacterized protein</fullName>
    </submittedName>
</protein>
<reference evidence="3 4" key="1">
    <citation type="journal article" date="2014" name="BMC Genomics">
        <title>Comparison of environmental and isolate Sulfobacillus genomes reveals diverse carbon, sulfur, nitrogen, and hydrogen metabolisms.</title>
        <authorList>
            <person name="Justice N.B."/>
            <person name="Norman A."/>
            <person name="Brown C.T."/>
            <person name="Singh A."/>
            <person name="Thomas B.C."/>
            <person name="Banfield J.F."/>
        </authorList>
    </citation>
    <scope>NUCLEOTIDE SEQUENCE [LARGE SCALE GENOMIC DNA]</scope>
    <source>
        <strain evidence="3">AMDSBA5</strain>
    </source>
</reference>
<evidence type="ECO:0000256" key="2">
    <source>
        <dbReference type="SAM" id="Phobius"/>
    </source>
</evidence>
<dbReference type="Proteomes" id="UP000242705">
    <property type="component" value="Unassembled WGS sequence"/>
</dbReference>
<keyword evidence="2" id="KW-1133">Transmembrane helix</keyword>
<feature type="compositionally biased region" description="Basic residues" evidence="1">
    <location>
        <begin position="78"/>
        <end position="87"/>
    </location>
</feature>
<gene>
    <name evidence="3" type="ORF">C7B47_05370</name>
</gene>
<name>A0A2T2X2A5_SULTH</name>
<dbReference type="EMBL" id="PXYX01000006">
    <property type="protein sequence ID" value="PSR28588.1"/>
    <property type="molecule type" value="Genomic_DNA"/>
</dbReference>
<organism evidence="3 4">
    <name type="scientific">Sulfobacillus thermosulfidooxidans</name>
    <dbReference type="NCBI Taxonomy" id="28034"/>
    <lineage>
        <taxon>Bacteria</taxon>
        <taxon>Bacillati</taxon>
        <taxon>Bacillota</taxon>
        <taxon>Clostridia</taxon>
        <taxon>Eubacteriales</taxon>
        <taxon>Clostridiales Family XVII. Incertae Sedis</taxon>
        <taxon>Sulfobacillus</taxon>
    </lineage>
</organism>
<accession>A0A2T2X2A5</accession>
<evidence type="ECO:0000313" key="4">
    <source>
        <dbReference type="Proteomes" id="UP000242705"/>
    </source>
</evidence>
<dbReference type="AlphaFoldDB" id="A0A2T2X2A5"/>
<sequence length="87" mass="10413">MLIVTLAMYTVTLVVGLGFFWTFDRQNRRLPSKWLITHVFLAILTFILWTASLSGYSWQKPMPVHPSNSPWSNDRRHQELRRRYHQP</sequence>
<feature type="region of interest" description="Disordered" evidence="1">
    <location>
        <begin position="63"/>
        <end position="87"/>
    </location>
</feature>
<keyword evidence="2" id="KW-0812">Transmembrane</keyword>
<evidence type="ECO:0000313" key="3">
    <source>
        <dbReference type="EMBL" id="PSR28588.1"/>
    </source>
</evidence>
<proteinExistence type="predicted"/>